<dbReference type="PROSITE" id="PS50873">
    <property type="entry name" value="PEROXIDASE_4"/>
    <property type="match status" value="1"/>
</dbReference>
<keyword evidence="5" id="KW-0732">Signal</keyword>
<dbReference type="PANTHER" id="PTHR31356:SF53">
    <property type="entry name" value="HEME PEROXIDASE"/>
    <property type="match status" value="1"/>
</dbReference>
<dbReference type="GO" id="GO:0004601">
    <property type="term" value="F:peroxidase activity"/>
    <property type="evidence" value="ECO:0007669"/>
    <property type="project" value="UniProtKB-KW"/>
</dbReference>
<gene>
    <name evidence="7" type="ORF">G7Z17_g9662</name>
</gene>
<name>A0A9P5H3I4_9HYPO</name>
<evidence type="ECO:0000256" key="2">
    <source>
        <dbReference type="ARBA" id="ARBA00022617"/>
    </source>
</evidence>
<dbReference type="SUPFAM" id="SSF48113">
    <property type="entry name" value="Heme-dependent peroxidases"/>
    <property type="match status" value="1"/>
</dbReference>
<evidence type="ECO:0000256" key="3">
    <source>
        <dbReference type="ARBA" id="ARBA00023002"/>
    </source>
</evidence>
<keyword evidence="2" id="KW-0479">Metal-binding</keyword>
<evidence type="ECO:0000256" key="5">
    <source>
        <dbReference type="RuleBase" id="RU363051"/>
    </source>
</evidence>
<dbReference type="EC" id="1.11.1.-" evidence="5"/>
<reference evidence="7" key="1">
    <citation type="submission" date="2020-03" db="EMBL/GenBank/DDBJ databases">
        <title>Draft Genome Sequence of Cylindrodendrum hubeiense.</title>
        <authorList>
            <person name="Buettner E."/>
            <person name="Kellner H."/>
        </authorList>
    </citation>
    <scope>NUCLEOTIDE SEQUENCE</scope>
    <source>
        <strain evidence="7">IHI 201604</strain>
    </source>
</reference>
<evidence type="ECO:0000256" key="1">
    <source>
        <dbReference type="ARBA" id="ARBA00022559"/>
    </source>
</evidence>
<evidence type="ECO:0000256" key="4">
    <source>
        <dbReference type="RuleBase" id="RU004241"/>
    </source>
</evidence>
<keyword evidence="2" id="KW-0349">Heme</keyword>
<keyword evidence="2" id="KW-0408">Iron</keyword>
<evidence type="ECO:0000313" key="8">
    <source>
        <dbReference type="Proteomes" id="UP000722485"/>
    </source>
</evidence>
<sequence>MKVSFVAGVFAALASFATGSKYVWPSEYDEIEEILSLQGGYLSRRFADGVVPCSEGGNVKGRQNAAEWIRTAFHDMITHNSKKKTGGVDGSIWFELNRAENGGLAFNNTFNFFNFLYSSRASAADLLAMSVIVSHSSCGGSTKIPFRHGRIDAGEAGPAGVPETHTPLKTMLSRFATAGYSHADMITMVACGHTLGGVHSVNFPEISKGSTNIYNDTVTTFDGSPYQFDNSIATEYVKGTTKNPLIIGTNDTVNSDKRIFGSDKNKTMKALAKKPSVFEAKCAKIFSRMIDTVPKGVKLSSPLEAIDIKPNITKLYLNDEGSLVFAGRVRVRTTEGAKKGRDQADLSVHLTYANRKGKGATAIQTEYAGNSTGLYGETFAWYEYETVIEPSAGISKFNIHLTVPSKKKTTKYTNQGHGYPVDDAILYQDVESCVSRTSVNGTRAFVARVALDKDRTSSALRMEIVRFEKRQGVIVRKMDLESIDFAATGEESGIWAFYEATVQLSTSAWSTTFDIVSDGKKKTKGSAGYDKTKMEFLRTRTCARVSS</sequence>
<dbReference type="PANTHER" id="PTHR31356">
    <property type="entry name" value="THYLAKOID LUMENAL 29 KDA PROTEIN, CHLOROPLASTIC-RELATED"/>
    <property type="match status" value="1"/>
</dbReference>
<keyword evidence="3 5" id="KW-0560">Oxidoreductase</keyword>
<keyword evidence="1 5" id="KW-0575">Peroxidase</keyword>
<protein>
    <recommendedName>
        <fullName evidence="5">Peroxidase</fullName>
        <ecNumber evidence="5">1.11.1.-</ecNumber>
    </recommendedName>
</protein>
<dbReference type="GO" id="GO:0000302">
    <property type="term" value="P:response to reactive oxygen species"/>
    <property type="evidence" value="ECO:0007669"/>
    <property type="project" value="TreeGrafter"/>
</dbReference>
<dbReference type="AlphaFoldDB" id="A0A9P5H3I4"/>
<dbReference type="GO" id="GO:0034599">
    <property type="term" value="P:cellular response to oxidative stress"/>
    <property type="evidence" value="ECO:0007669"/>
    <property type="project" value="InterPro"/>
</dbReference>
<feature type="signal peptide" evidence="5">
    <location>
        <begin position="1"/>
        <end position="19"/>
    </location>
</feature>
<dbReference type="InterPro" id="IPR010255">
    <property type="entry name" value="Haem_peroxidase_sf"/>
</dbReference>
<dbReference type="EMBL" id="JAANBB010000285">
    <property type="protein sequence ID" value="KAF7544798.1"/>
    <property type="molecule type" value="Genomic_DNA"/>
</dbReference>
<dbReference type="Gene3D" id="1.10.520.10">
    <property type="match status" value="1"/>
</dbReference>
<comment type="caution">
    <text evidence="7">The sequence shown here is derived from an EMBL/GenBank/DDBJ whole genome shotgun (WGS) entry which is preliminary data.</text>
</comment>
<dbReference type="OrthoDB" id="5985073at2759"/>
<keyword evidence="8" id="KW-1185">Reference proteome</keyword>
<dbReference type="InterPro" id="IPR044831">
    <property type="entry name" value="Ccp1-like"/>
</dbReference>
<evidence type="ECO:0000259" key="6">
    <source>
        <dbReference type="PROSITE" id="PS50873"/>
    </source>
</evidence>
<dbReference type="GO" id="GO:0046872">
    <property type="term" value="F:metal ion binding"/>
    <property type="evidence" value="ECO:0007669"/>
    <property type="project" value="UniProtKB-UniRule"/>
</dbReference>
<evidence type="ECO:0000313" key="7">
    <source>
        <dbReference type="EMBL" id="KAF7544798.1"/>
    </source>
</evidence>
<feature type="chain" id="PRO_5040534538" description="Peroxidase" evidence="5">
    <location>
        <begin position="20"/>
        <end position="547"/>
    </location>
</feature>
<organism evidence="7 8">
    <name type="scientific">Cylindrodendrum hubeiense</name>
    <dbReference type="NCBI Taxonomy" id="595255"/>
    <lineage>
        <taxon>Eukaryota</taxon>
        <taxon>Fungi</taxon>
        <taxon>Dikarya</taxon>
        <taxon>Ascomycota</taxon>
        <taxon>Pezizomycotina</taxon>
        <taxon>Sordariomycetes</taxon>
        <taxon>Hypocreomycetidae</taxon>
        <taxon>Hypocreales</taxon>
        <taxon>Nectriaceae</taxon>
        <taxon>Cylindrodendrum</taxon>
    </lineage>
</organism>
<dbReference type="Proteomes" id="UP000722485">
    <property type="component" value="Unassembled WGS sequence"/>
</dbReference>
<accession>A0A9P5H3I4</accession>
<proteinExistence type="inferred from homology"/>
<comment type="similarity">
    <text evidence="4">Belongs to the peroxidase family.</text>
</comment>
<dbReference type="InterPro" id="IPR002016">
    <property type="entry name" value="Haem_peroxidase"/>
</dbReference>
<dbReference type="GO" id="GO:0042744">
    <property type="term" value="P:hydrogen peroxide catabolic process"/>
    <property type="evidence" value="ECO:0007669"/>
    <property type="project" value="TreeGrafter"/>
</dbReference>
<dbReference type="GO" id="GO:0020037">
    <property type="term" value="F:heme binding"/>
    <property type="evidence" value="ECO:0007669"/>
    <property type="project" value="UniProtKB-UniRule"/>
</dbReference>
<dbReference type="Gene3D" id="1.10.420.10">
    <property type="entry name" value="Peroxidase, domain 2"/>
    <property type="match status" value="1"/>
</dbReference>
<feature type="domain" description="Plant heme peroxidase family profile" evidence="6">
    <location>
        <begin position="122"/>
        <end position="330"/>
    </location>
</feature>
<dbReference type="Pfam" id="PF00141">
    <property type="entry name" value="peroxidase"/>
    <property type="match status" value="1"/>
</dbReference>
<dbReference type="PRINTS" id="PR00458">
    <property type="entry name" value="PEROXIDASE"/>
</dbReference>